<comment type="caution">
    <text evidence="6">The sequence shown here is derived from an EMBL/GenBank/DDBJ whole genome shotgun (WGS) entry which is preliminary data.</text>
</comment>
<organism evidence="6 7">
    <name type="scientific">Entotheonella factor</name>
    <dbReference type="NCBI Taxonomy" id="1429438"/>
    <lineage>
        <taxon>Bacteria</taxon>
        <taxon>Pseudomonadati</taxon>
        <taxon>Nitrospinota/Tectimicrobiota group</taxon>
        <taxon>Candidatus Tectimicrobiota</taxon>
        <taxon>Candidatus Entotheonellia</taxon>
        <taxon>Candidatus Entotheonellales</taxon>
        <taxon>Candidatus Entotheonellaceae</taxon>
        <taxon>Candidatus Entotheonella</taxon>
    </lineage>
</organism>
<dbReference type="SUPFAM" id="SSF51679">
    <property type="entry name" value="Bacterial luciferase-like"/>
    <property type="match status" value="1"/>
</dbReference>
<keyword evidence="7" id="KW-1185">Reference proteome</keyword>
<dbReference type="InterPro" id="IPR036661">
    <property type="entry name" value="Luciferase-like_sf"/>
</dbReference>
<keyword evidence="2" id="KW-0288">FMN</keyword>
<evidence type="ECO:0000313" key="7">
    <source>
        <dbReference type="Proteomes" id="UP000019141"/>
    </source>
</evidence>
<evidence type="ECO:0000259" key="5">
    <source>
        <dbReference type="Pfam" id="PF00296"/>
    </source>
</evidence>
<evidence type="ECO:0000256" key="4">
    <source>
        <dbReference type="ARBA" id="ARBA00023033"/>
    </source>
</evidence>
<name>W4LX47_ENTF1</name>
<sequence length="304" mass="33271">MGQITFGTTLRGTSGIAEFAQNVENLGFDVLGCGEHVMFHTPVANTFISLSVAAGATQRLKLLSSIVLLPLYPAALAAKMGAALDVASNGRYMFGVGIGGEFPKEFEACGVPVNQRAARTNEALDVITKLWTEENVSYQGRFTTLNEVTIAPAPTQKPHPPIWVAGRQDGAMKRAAKYANGWLPYMFTPEQLHASLETIHRYGDELGRDMSTFTPGVFIFTSVHANGDTGRQRCIEMLSRQYNQDFTKLVPRYALAGTPEECRKRLQEYVDAGAQMIILAPGCAEEYADDNISLVAKEVIPEFR</sequence>
<evidence type="ECO:0000256" key="2">
    <source>
        <dbReference type="ARBA" id="ARBA00022643"/>
    </source>
</evidence>
<reference evidence="6 7" key="1">
    <citation type="journal article" date="2014" name="Nature">
        <title>An environmental bacterial taxon with a large and distinct metabolic repertoire.</title>
        <authorList>
            <person name="Wilson M.C."/>
            <person name="Mori T."/>
            <person name="Ruckert C."/>
            <person name="Uria A.R."/>
            <person name="Helf M.J."/>
            <person name="Takada K."/>
            <person name="Gernert C."/>
            <person name="Steffens U.A."/>
            <person name="Heycke N."/>
            <person name="Schmitt S."/>
            <person name="Rinke C."/>
            <person name="Helfrich E.J."/>
            <person name="Brachmann A.O."/>
            <person name="Gurgui C."/>
            <person name="Wakimoto T."/>
            <person name="Kracht M."/>
            <person name="Crusemann M."/>
            <person name="Hentschel U."/>
            <person name="Abe I."/>
            <person name="Matsunaga S."/>
            <person name="Kalinowski J."/>
            <person name="Takeyama H."/>
            <person name="Piel J."/>
        </authorList>
    </citation>
    <scope>NUCLEOTIDE SEQUENCE [LARGE SCALE GENOMIC DNA]</scope>
    <source>
        <strain evidence="7">TSY1</strain>
    </source>
</reference>
<dbReference type="EMBL" id="AZHW01000138">
    <property type="protein sequence ID" value="ETX02495.1"/>
    <property type="molecule type" value="Genomic_DNA"/>
</dbReference>
<dbReference type="Proteomes" id="UP000019141">
    <property type="component" value="Unassembled WGS sequence"/>
</dbReference>
<dbReference type="HOGENOM" id="CLU_027853_7_2_7"/>
<protein>
    <recommendedName>
        <fullName evidence="5">Luciferase-like domain-containing protein</fullName>
    </recommendedName>
</protein>
<dbReference type="Pfam" id="PF00296">
    <property type="entry name" value="Bac_luciferase"/>
    <property type="match status" value="1"/>
</dbReference>
<feature type="domain" description="Luciferase-like" evidence="5">
    <location>
        <begin position="15"/>
        <end position="275"/>
    </location>
</feature>
<dbReference type="NCBIfam" id="TIGR03619">
    <property type="entry name" value="F420_Rv2161c"/>
    <property type="match status" value="1"/>
</dbReference>
<keyword evidence="3" id="KW-0560">Oxidoreductase</keyword>
<accession>W4LX47</accession>
<dbReference type="PANTHER" id="PTHR42847">
    <property type="entry name" value="ALKANESULFONATE MONOOXYGENASE"/>
    <property type="match status" value="1"/>
</dbReference>
<keyword evidence="1" id="KW-0285">Flavoprotein</keyword>
<dbReference type="InterPro" id="IPR011251">
    <property type="entry name" value="Luciferase-like_dom"/>
</dbReference>
<dbReference type="InterPro" id="IPR019921">
    <property type="entry name" value="Lucif-like_OxRdtase_Rv2161c"/>
</dbReference>
<gene>
    <name evidence="6" type="ORF">ETSY1_03350</name>
</gene>
<dbReference type="GO" id="GO:0008726">
    <property type="term" value="F:alkanesulfonate monooxygenase activity"/>
    <property type="evidence" value="ECO:0007669"/>
    <property type="project" value="TreeGrafter"/>
</dbReference>
<evidence type="ECO:0000256" key="1">
    <source>
        <dbReference type="ARBA" id="ARBA00022630"/>
    </source>
</evidence>
<dbReference type="PANTHER" id="PTHR42847:SF4">
    <property type="entry name" value="ALKANESULFONATE MONOOXYGENASE-RELATED"/>
    <property type="match status" value="1"/>
</dbReference>
<dbReference type="InterPro" id="IPR050172">
    <property type="entry name" value="SsuD_RutA_monooxygenase"/>
</dbReference>
<dbReference type="GO" id="GO:0046306">
    <property type="term" value="P:alkanesulfonate catabolic process"/>
    <property type="evidence" value="ECO:0007669"/>
    <property type="project" value="TreeGrafter"/>
</dbReference>
<evidence type="ECO:0000313" key="6">
    <source>
        <dbReference type="EMBL" id="ETX02495.1"/>
    </source>
</evidence>
<keyword evidence="4" id="KW-0503">Monooxygenase</keyword>
<dbReference type="AlphaFoldDB" id="W4LX47"/>
<evidence type="ECO:0000256" key="3">
    <source>
        <dbReference type="ARBA" id="ARBA00023002"/>
    </source>
</evidence>
<dbReference type="Gene3D" id="3.20.20.30">
    <property type="entry name" value="Luciferase-like domain"/>
    <property type="match status" value="1"/>
</dbReference>
<proteinExistence type="predicted"/>